<reference evidence="3 4" key="1">
    <citation type="submission" date="2017-01" db="EMBL/GenBank/DDBJ databases">
        <authorList>
            <person name="Varghese N."/>
            <person name="Submissions S."/>
        </authorList>
    </citation>
    <scope>NUCLEOTIDE SEQUENCE [LARGE SCALE GENOMIC DNA]</scope>
    <source>
        <strain evidence="3 4">DSM 2061</strain>
    </source>
</reference>
<protein>
    <recommendedName>
        <fullName evidence="2">Amidohydrolase 3 domain-containing protein</fullName>
    </recommendedName>
</protein>
<feature type="signal peptide" evidence="1">
    <location>
        <begin position="1"/>
        <end position="28"/>
    </location>
</feature>
<name>A0ABY1KZW3_9FLAO</name>
<comment type="caution">
    <text evidence="3">The sequence shown here is derived from an EMBL/GenBank/DDBJ whole genome shotgun (WGS) entry which is preliminary data.</text>
</comment>
<organism evidence="3 4">
    <name type="scientific">Zobellia uliginosa</name>
    <dbReference type="NCBI Taxonomy" id="143224"/>
    <lineage>
        <taxon>Bacteria</taxon>
        <taxon>Pseudomonadati</taxon>
        <taxon>Bacteroidota</taxon>
        <taxon>Flavobacteriia</taxon>
        <taxon>Flavobacteriales</taxon>
        <taxon>Flavobacteriaceae</taxon>
        <taxon>Zobellia</taxon>
    </lineage>
</organism>
<dbReference type="InterPro" id="IPR011059">
    <property type="entry name" value="Metal-dep_hydrolase_composite"/>
</dbReference>
<dbReference type="InterPro" id="IPR032466">
    <property type="entry name" value="Metal_Hydrolase"/>
</dbReference>
<keyword evidence="1" id="KW-0732">Signal</keyword>
<dbReference type="RefSeq" id="WP_139327686.1">
    <property type="nucleotide sequence ID" value="NZ_FTOB01000004.1"/>
</dbReference>
<dbReference type="Gene3D" id="3.20.20.140">
    <property type="entry name" value="Metal-dependent hydrolases"/>
    <property type="match status" value="1"/>
</dbReference>
<dbReference type="PROSITE" id="PS51257">
    <property type="entry name" value="PROKAR_LIPOPROTEIN"/>
    <property type="match status" value="1"/>
</dbReference>
<dbReference type="PANTHER" id="PTHR22642:SF2">
    <property type="entry name" value="PROTEIN LONG AFTER FAR-RED 3"/>
    <property type="match status" value="1"/>
</dbReference>
<feature type="chain" id="PRO_5045738559" description="Amidohydrolase 3 domain-containing protein" evidence="1">
    <location>
        <begin position="29"/>
        <end position="559"/>
    </location>
</feature>
<keyword evidence="4" id="KW-1185">Reference proteome</keyword>
<dbReference type="EMBL" id="FTOB01000004">
    <property type="protein sequence ID" value="SIS85767.1"/>
    <property type="molecule type" value="Genomic_DNA"/>
</dbReference>
<dbReference type="Pfam" id="PF07969">
    <property type="entry name" value="Amidohydro_3"/>
    <property type="match status" value="1"/>
</dbReference>
<evidence type="ECO:0000313" key="4">
    <source>
        <dbReference type="Proteomes" id="UP000185728"/>
    </source>
</evidence>
<accession>A0ABY1KZW3</accession>
<dbReference type="InterPro" id="IPR033932">
    <property type="entry name" value="YtcJ-like"/>
</dbReference>
<dbReference type="InterPro" id="IPR013108">
    <property type="entry name" value="Amidohydro_3"/>
</dbReference>
<dbReference type="PANTHER" id="PTHR22642">
    <property type="entry name" value="IMIDAZOLONEPROPIONASE"/>
    <property type="match status" value="1"/>
</dbReference>
<dbReference type="Gene3D" id="2.30.40.10">
    <property type="entry name" value="Urease, subunit C, domain 1"/>
    <property type="match status" value="1"/>
</dbReference>
<dbReference type="Proteomes" id="UP000185728">
    <property type="component" value="Unassembled WGS sequence"/>
</dbReference>
<dbReference type="CDD" id="cd01300">
    <property type="entry name" value="YtcJ_like"/>
    <property type="match status" value="1"/>
</dbReference>
<dbReference type="SUPFAM" id="SSF51338">
    <property type="entry name" value="Composite domain of metallo-dependent hydrolases"/>
    <property type="match status" value="1"/>
</dbReference>
<feature type="domain" description="Amidohydrolase 3" evidence="2">
    <location>
        <begin position="79"/>
        <end position="552"/>
    </location>
</feature>
<dbReference type="Gene3D" id="3.10.310.70">
    <property type="match status" value="1"/>
</dbReference>
<evidence type="ECO:0000259" key="2">
    <source>
        <dbReference type="Pfam" id="PF07969"/>
    </source>
</evidence>
<gene>
    <name evidence="3" type="ORF">SAMN05421766_104420</name>
</gene>
<evidence type="ECO:0000256" key="1">
    <source>
        <dbReference type="SAM" id="SignalP"/>
    </source>
</evidence>
<evidence type="ECO:0000313" key="3">
    <source>
        <dbReference type="EMBL" id="SIS85767.1"/>
    </source>
</evidence>
<proteinExistence type="predicted"/>
<dbReference type="SUPFAM" id="SSF51556">
    <property type="entry name" value="Metallo-dependent hydrolases"/>
    <property type="match status" value="1"/>
</dbReference>
<sequence length="559" mass="61893">MKNRLSLKVLPPYLFFLALLSLVSCQEAGPKADLILTNANIWTGSESQPSAQAIAVLADTILAIGSNGELEKYKGHTTEIINVNNRFITPGFIDSHVHLLMGGNSLLNVELRDAQTPEEFTRRIADFANTLDPGTWIMEGNWDHTLWGGELPKKEWIDPYTKNNPVAVYRLDGHMVFANSAALDFAGIDKDTPDVPNGEIVRDDNGIPTGILKSNAMGLLLDKIPPLTKTQKKKALKKASHYFLSHGVTSVHDVDSLGTAEVAQELLDAKELSLRIYSAKPLNRWKEAQRKISTDELWLKTGIVKGFIDGSLGSHTASFMEPYTDKPADSGLFINSEANLYQWISEADKAGLHIQVHAIGDNAIHTLLEIYERIVRENGEKERRPRIEHAQHISEQDLHRFGELGIIASVQPYHAIDDGRWAEALIGPERIKTTYAFQSLLEANTILAFGSDWPVAPGNPLTGIYAAVTRNTLDGKNPNGWVPEQKISLEEALRAYTQNGAYASFDETVKGTLEPGKLADFVILSEDIQKIDPKKIREVKVMATYLGGKLVYENDPTEN</sequence>